<organism evidence="2 3">
    <name type="scientific">Streptomonospora alba</name>
    <dbReference type="NCBI Taxonomy" id="183763"/>
    <lineage>
        <taxon>Bacteria</taxon>
        <taxon>Bacillati</taxon>
        <taxon>Actinomycetota</taxon>
        <taxon>Actinomycetes</taxon>
        <taxon>Streptosporangiales</taxon>
        <taxon>Nocardiopsidaceae</taxon>
        <taxon>Streptomonospora</taxon>
    </lineage>
</organism>
<proteinExistence type="predicted"/>
<evidence type="ECO:0000313" key="3">
    <source>
        <dbReference type="Proteomes" id="UP000031675"/>
    </source>
</evidence>
<dbReference type="STRING" id="183763.LP52_16020"/>
<evidence type="ECO:0000313" key="2">
    <source>
        <dbReference type="EMBL" id="KIH98019.1"/>
    </source>
</evidence>
<feature type="transmembrane region" description="Helical" evidence="1">
    <location>
        <begin position="7"/>
        <end position="25"/>
    </location>
</feature>
<protein>
    <submittedName>
        <fullName evidence="2">Uncharacterized protein</fullName>
    </submittedName>
</protein>
<dbReference type="RefSeq" id="WP_040274588.1">
    <property type="nucleotide sequence ID" value="NZ_JROO01000030.1"/>
</dbReference>
<dbReference type="Proteomes" id="UP000031675">
    <property type="component" value="Unassembled WGS sequence"/>
</dbReference>
<dbReference type="EMBL" id="JROO01000030">
    <property type="protein sequence ID" value="KIH98019.1"/>
    <property type="molecule type" value="Genomic_DNA"/>
</dbReference>
<gene>
    <name evidence="2" type="ORF">LP52_16020</name>
</gene>
<accession>A0A0C2FFK7</accession>
<evidence type="ECO:0000256" key="1">
    <source>
        <dbReference type="SAM" id="Phobius"/>
    </source>
</evidence>
<keyword evidence="3" id="KW-1185">Reference proteome</keyword>
<keyword evidence="1" id="KW-0812">Transmembrane</keyword>
<name>A0A0C2FFK7_9ACTN</name>
<sequence length="64" mass="7131">MQRHNRIFLASGLVVIVGLTVNQYFGIWTVLAVLAVYGAGVFVWVRNVKRKDRNHDAAPSHGDP</sequence>
<dbReference type="AlphaFoldDB" id="A0A0C2FFK7"/>
<reference evidence="3" key="1">
    <citation type="journal article" date="2015" name="Chem. Biol.">
        <title>Structure, bioactivity, and resistance mechanism of streptomonomicin, an unusual lasso Peptide from an understudied halophilic actinomycete.</title>
        <authorList>
            <person name="Metelev M."/>
            <person name="Tietz J.I."/>
            <person name="Melby J.O."/>
            <person name="Blair P.M."/>
            <person name="Zhu L."/>
            <person name="Livnat I."/>
            <person name="Severinov K."/>
            <person name="Mitchell D.A."/>
        </authorList>
    </citation>
    <scope>NUCLEOTIDE SEQUENCE [LARGE SCALE GENOMIC DNA]</scope>
    <source>
        <strain evidence="3">YIM 90003</strain>
    </source>
</reference>
<keyword evidence="1" id="KW-1133">Transmembrane helix</keyword>
<feature type="transmembrane region" description="Helical" evidence="1">
    <location>
        <begin position="31"/>
        <end position="48"/>
    </location>
</feature>
<comment type="caution">
    <text evidence="2">The sequence shown here is derived from an EMBL/GenBank/DDBJ whole genome shotgun (WGS) entry which is preliminary data.</text>
</comment>
<keyword evidence="1" id="KW-0472">Membrane</keyword>